<name>A0A5K1V3H9_ENTHI</name>
<dbReference type="CDD" id="cd06561">
    <property type="entry name" value="AlkD_like"/>
    <property type="match status" value="1"/>
</dbReference>
<gene>
    <name evidence="1" type="ORF">CL6EHI_141100</name>
</gene>
<evidence type="ECO:0008006" key="3">
    <source>
        <dbReference type="Google" id="ProtNLM"/>
    </source>
</evidence>
<sequence length="247" mass="29056">MKANELIQRIITLENKDKAKILQRFFKTRKGEYGEGDLFLGVSLPLIRKETKVFLNTYVQRKKLIEGKTINEVLNEVKDLLNNKYHEIRVSGCVILVELYPIDEEAVYKFYLTQTEHLNNWDLVDITCYKILGKYLLKKEKDILYILAQSKSLWERRISMVTTMAFIKNGQFEDALKICDILKSDPHDLIHKACGWMLKEIGKKNKKQLITYLNQNVTTLHPVTRNYACEHLSNELKQKYKELAKQK</sequence>
<dbReference type="SUPFAM" id="SSF48371">
    <property type="entry name" value="ARM repeat"/>
    <property type="match status" value="1"/>
</dbReference>
<evidence type="ECO:0000313" key="2">
    <source>
        <dbReference type="Proteomes" id="UP000078387"/>
    </source>
</evidence>
<dbReference type="Proteomes" id="UP000078387">
    <property type="component" value="Unassembled WGS sequence"/>
</dbReference>
<dbReference type="VEuPathDB" id="AmoebaDB:KM1_008550"/>
<evidence type="ECO:0000313" key="1">
    <source>
        <dbReference type="EMBL" id="GAT96489.1"/>
    </source>
</evidence>
<dbReference type="VEuPathDB" id="AmoebaDB:EHI7A_002000"/>
<dbReference type="OMA" id="NWDLVDT"/>
<protein>
    <recommendedName>
        <fullName evidence="3">DNA alkylation repair enzyme</fullName>
    </recommendedName>
</protein>
<dbReference type="Gene3D" id="1.25.10.90">
    <property type="match status" value="1"/>
</dbReference>
<dbReference type="PANTHER" id="PTHR34070">
    <property type="entry name" value="ARMADILLO-TYPE FOLD"/>
    <property type="match status" value="1"/>
</dbReference>
<dbReference type="Pfam" id="PF08713">
    <property type="entry name" value="DNA_alkylation"/>
    <property type="match status" value="1"/>
</dbReference>
<dbReference type="VEuPathDB" id="AmoebaDB:EHI5A_008940"/>
<organism evidence="1 2">
    <name type="scientific">Entamoeba histolytica</name>
    <dbReference type="NCBI Taxonomy" id="5759"/>
    <lineage>
        <taxon>Eukaryota</taxon>
        <taxon>Amoebozoa</taxon>
        <taxon>Evosea</taxon>
        <taxon>Archamoebae</taxon>
        <taxon>Mastigamoebida</taxon>
        <taxon>Entamoebidae</taxon>
        <taxon>Entamoeba</taxon>
    </lineage>
</organism>
<reference evidence="1 2" key="1">
    <citation type="submission" date="2016-05" db="EMBL/GenBank/DDBJ databases">
        <title>First whole genome sequencing of Entamoeba histolytica HM1:IMSS-clone-6.</title>
        <authorList>
            <person name="Mukherjee Avik.K."/>
            <person name="Izumyama S."/>
            <person name="Nakada-Tsukui K."/>
            <person name="Nozaki T."/>
        </authorList>
    </citation>
    <scope>NUCLEOTIDE SEQUENCE [LARGE SCALE GENOMIC DNA]</scope>
    <source>
        <strain evidence="1 2">HM1:IMSS clone 6</strain>
    </source>
</reference>
<proteinExistence type="predicted"/>
<comment type="caution">
    <text evidence="1">The sequence shown here is derived from an EMBL/GenBank/DDBJ whole genome shotgun (WGS) entry which is preliminary data.</text>
</comment>
<dbReference type="PANTHER" id="PTHR34070:SF1">
    <property type="entry name" value="DNA ALKYLATION REPAIR PROTEIN"/>
    <property type="match status" value="1"/>
</dbReference>
<dbReference type="InterPro" id="IPR016024">
    <property type="entry name" value="ARM-type_fold"/>
</dbReference>
<dbReference type="EMBL" id="BDEQ01000001">
    <property type="protein sequence ID" value="GAT96489.1"/>
    <property type="molecule type" value="Genomic_DNA"/>
</dbReference>
<dbReference type="AlphaFoldDB" id="A0A5K1V3H9"/>
<accession>A0A5K1V3H9</accession>
<dbReference type="InterPro" id="IPR014825">
    <property type="entry name" value="DNA_alkylation"/>
</dbReference>
<dbReference type="VEuPathDB" id="AmoebaDB:EHI_141100"/>
<dbReference type="VEuPathDB" id="AmoebaDB:EHI8A_006040"/>